<feature type="transmembrane region" description="Helical" evidence="1">
    <location>
        <begin position="101"/>
        <end position="120"/>
    </location>
</feature>
<keyword evidence="1" id="KW-1133">Transmembrane helix</keyword>
<protein>
    <submittedName>
        <fullName evidence="2">Membrane protein</fullName>
    </submittedName>
</protein>
<dbReference type="EMBL" id="AL157959">
    <property type="protein sequence ID" value="CAM08484.1"/>
    <property type="molecule type" value="Genomic_DNA"/>
</dbReference>
<evidence type="ECO:0000256" key="1">
    <source>
        <dbReference type="SAM" id="Phobius"/>
    </source>
</evidence>
<dbReference type="EnsemblBacteria" id="CAM08484">
    <property type="protein sequence ID" value="CAM08484"/>
    <property type="gene ID" value="NMA1300"/>
</dbReference>
<organism evidence="2 3">
    <name type="scientific">Neisseria meningitidis serogroup A / serotype 4A (strain DSM 15465 / Z2491)</name>
    <dbReference type="NCBI Taxonomy" id="122587"/>
    <lineage>
        <taxon>Bacteria</taxon>
        <taxon>Pseudomonadati</taxon>
        <taxon>Pseudomonadota</taxon>
        <taxon>Betaproteobacteria</taxon>
        <taxon>Neisseriales</taxon>
        <taxon>Neisseriaceae</taxon>
        <taxon>Neisseria</taxon>
    </lineage>
</organism>
<evidence type="ECO:0000313" key="2">
    <source>
        <dbReference type="EMBL" id="CAM08484.1"/>
    </source>
</evidence>
<sequence length="138" mass="15609">MSGEKSENLPADEQQKMLQEFLELQKQDIAVKQKELESRKDEIQSHERIALATIEAQKQGEQQHGEIFKEVHKRRLNAVIAISFLIAAVLITALWRDKDSVAIEIVKIGGAVALGYFAGINRGKAQTLEKQRREKDSD</sequence>
<name>A0A0U1RIU6_NEIMA</name>
<keyword evidence="1" id="KW-0472">Membrane</keyword>
<proteinExistence type="predicted"/>
<gene>
    <name evidence="2" type="ordered locus">NMA1300</name>
</gene>
<keyword evidence="1" id="KW-0812">Transmembrane</keyword>
<reference evidence="2 3" key="1">
    <citation type="journal article" date="2000" name="Nature">
        <title>Complete DNA sequence of a serogroup A strain of Neisseria meningitidis Z2491.</title>
        <authorList>
            <person name="Parkhill J."/>
            <person name="Achtman M."/>
            <person name="James K.D."/>
            <person name="Bentley S.D."/>
            <person name="Churcher C."/>
            <person name="Klee S.R."/>
            <person name="Morelli G."/>
            <person name="Basham D."/>
            <person name="Brown D."/>
            <person name="Chillingworth T."/>
            <person name="Davies R.M."/>
            <person name="Davis P."/>
            <person name="Devlin K."/>
            <person name="Feltwell T."/>
            <person name="Hamlin N."/>
            <person name="Holroyd S."/>
            <person name="Jagels K."/>
            <person name="Leather S."/>
            <person name="Moule S."/>
            <person name="Mungall K."/>
            <person name="Quail M.A."/>
            <person name="Rajandream M.A."/>
            <person name="Rutherford K.M."/>
            <person name="Simmonds M."/>
            <person name="Skelton J."/>
            <person name="Whitehead S."/>
            <person name="Spratt B.G."/>
            <person name="Barrell B.G."/>
        </authorList>
    </citation>
    <scope>NUCLEOTIDE SEQUENCE [LARGE SCALE GENOMIC DNA]</scope>
    <source>
        <strain evidence="3">DSM 15465 / Z2491</strain>
    </source>
</reference>
<dbReference type="HOGENOM" id="CLU_142138_0_0_4"/>
<evidence type="ECO:0000313" key="3">
    <source>
        <dbReference type="Proteomes" id="UP000000626"/>
    </source>
</evidence>
<dbReference type="RefSeq" id="WP_002213616.1">
    <property type="nucleotide sequence ID" value="NC_003116.1"/>
</dbReference>
<dbReference type="Proteomes" id="UP000000626">
    <property type="component" value="Chromosome"/>
</dbReference>
<dbReference type="GeneID" id="93386102"/>
<dbReference type="KEGG" id="nma:NMA1300"/>
<dbReference type="AlphaFoldDB" id="A0A0U1RIU6"/>
<feature type="transmembrane region" description="Helical" evidence="1">
    <location>
        <begin position="76"/>
        <end position="95"/>
    </location>
</feature>
<accession>A0A0U1RIU6</accession>